<dbReference type="SUPFAM" id="SSF51445">
    <property type="entry name" value="(Trans)glycosidases"/>
    <property type="match status" value="1"/>
</dbReference>
<dbReference type="InterPro" id="IPR017853">
    <property type="entry name" value="GH"/>
</dbReference>
<reference evidence="7" key="1">
    <citation type="submission" date="2016-11" db="UniProtKB">
        <authorList>
            <consortium name="WormBaseParasite"/>
        </authorList>
    </citation>
    <scope>IDENTIFICATION</scope>
    <source>
        <strain evidence="7">pt0022</strain>
    </source>
</reference>
<comment type="similarity">
    <text evidence="2">Belongs to the glycosyl hydrolase 20 family.</text>
</comment>
<dbReference type="GO" id="GO:0005975">
    <property type="term" value="P:carbohydrate metabolic process"/>
    <property type="evidence" value="ECO:0007669"/>
    <property type="project" value="InterPro"/>
</dbReference>
<evidence type="ECO:0000256" key="2">
    <source>
        <dbReference type="ARBA" id="ARBA00006285"/>
    </source>
</evidence>
<dbReference type="CDD" id="cd06565">
    <property type="entry name" value="GH20_GcnA-like"/>
    <property type="match status" value="1"/>
</dbReference>
<keyword evidence="5" id="KW-0812">Transmembrane</keyword>
<dbReference type="PANTHER" id="PTHR21040">
    <property type="entry name" value="BCDNA.GH04120"/>
    <property type="match status" value="1"/>
</dbReference>
<feature type="domain" description="Glycoside hydrolase family 20 catalytic" evidence="6">
    <location>
        <begin position="112"/>
        <end position="256"/>
    </location>
</feature>
<keyword evidence="5" id="KW-1133">Transmembrane helix</keyword>
<comment type="catalytic activity">
    <reaction evidence="1">
        <text>Hydrolysis of terminal non-reducing N-acetyl-D-hexosamine residues in N-acetyl-beta-D-hexosaminides.</text>
        <dbReference type="EC" id="3.2.1.52"/>
    </reaction>
</comment>
<dbReference type="Pfam" id="PF00728">
    <property type="entry name" value="Glyco_hydro_20"/>
    <property type="match status" value="1"/>
</dbReference>
<keyword evidence="4" id="KW-0378">Hydrolase</keyword>
<keyword evidence="5" id="KW-0472">Membrane</keyword>
<dbReference type="AlphaFoldDB" id="A0A1I8EYB2"/>
<dbReference type="STRING" id="6293.A0A1I8EYB2"/>
<proteinExistence type="inferred from homology"/>
<dbReference type="GO" id="GO:0004563">
    <property type="term" value="F:beta-N-acetylhexosaminidase activity"/>
    <property type="evidence" value="ECO:0007669"/>
    <property type="project" value="UniProtKB-EC"/>
</dbReference>
<dbReference type="InterPro" id="IPR038901">
    <property type="entry name" value="HEXDC-like"/>
</dbReference>
<sequence length="473" mass="55258">MEDQKDWKKVIMLNLHGQNYLIRTSIACVLFLINVLYFCITARSAVSFEMLGSQKNFDQKIVHFDLKGAPPTLKYYKKIFPLLKEMKVDGILMEYEDMFPYWNELSVLKRTIAYSKTILKAILELASNNNLEVIPLVQTFGHMEFVLKHSKYSIYREDMFKHDTICPSDEGSWHLITEMLTQIRIMHPNAKRIHIGADEVYTIGQDIRCINRRMESLSFTVDHLKLDHISRVARYARSELNFEEVLVWNDMFSDIEINLLNQYEMGELVTPVIWGYATNVTKLNYFPINMFKRYSQVFPKMMFASAFKGANGQNESFCYIRRYLANQQSYVELYEKEKEDLGGKISGIILTGWQRYNHYSPLCEILPVSIPSLIVDLNILNCRSITARNSEKNIGTVLDSEKMDNDISLEMLFVNCSFPGSKIYDEVLSFHSYITEEKQLTVDLEKIRENIAILLRPYFYEESINEIVTEQLS</sequence>
<dbReference type="InterPro" id="IPR015883">
    <property type="entry name" value="Glyco_hydro_20_cat"/>
</dbReference>
<evidence type="ECO:0000313" key="7">
    <source>
        <dbReference type="WBParaSite" id="maker-PairedContig_6243-snap-gene-0.10-mRNA-1"/>
    </source>
</evidence>
<evidence type="ECO:0000256" key="5">
    <source>
        <dbReference type="SAM" id="Phobius"/>
    </source>
</evidence>
<dbReference type="PANTHER" id="PTHR21040:SF12">
    <property type="entry name" value="BETA-N-ACETYLHEXOSAMINIDASE"/>
    <property type="match status" value="1"/>
</dbReference>
<name>A0A1I8EYB2_WUCBA</name>
<evidence type="ECO:0000256" key="3">
    <source>
        <dbReference type="ARBA" id="ARBA00012663"/>
    </source>
</evidence>
<dbReference type="Gene3D" id="3.20.20.80">
    <property type="entry name" value="Glycosidases"/>
    <property type="match status" value="1"/>
</dbReference>
<evidence type="ECO:0000256" key="1">
    <source>
        <dbReference type="ARBA" id="ARBA00001231"/>
    </source>
</evidence>
<accession>A0A1I8EYB2</accession>
<dbReference type="EC" id="3.2.1.52" evidence="3"/>
<protein>
    <recommendedName>
        <fullName evidence="3">beta-N-acetylhexosaminidase</fullName>
        <ecNumber evidence="3">3.2.1.52</ecNumber>
    </recommendedName>
</protein>
<evidence type="ECO:0000259" key="6">
    <source>
        <dbReference type="Pfam" id="PF00728"/>
    </source>
</evidence>
<evidence type="ECO:0000256" key="4">
    <source>
        <dbReference type="ARBA" id="ARBA00022801"/>
    </source>
</evidence>
<dbReference type="WBParaSite" id="maker-PairedContig_6243-snap-gene-0.10-mRNA-1">
    <property type="protein sequence ID" value="maker-PairedContig_6243-snap-gene-0.10-mRNA-1"/>
    <property type="gene ID" value="maker-PairedContig_6243-snap-gene-0.10"/>
</dbReference>
<feature type="transmembrane region" description="Helical" evidence="5">
    <location>
        <begin position="20"/>
        <end position="40"/>
    </location>
</feature>
<organism evidence="7">
    <name type="scientific">Wuchereria bancrofti</name>
    <dbReference type="NCBI Taxonomy" id="6293"/>
    <lineage>
        <taxon>Eukaryota</taxon>
        <taxon>Metazoa</taxon>
        <taxon>Ecdysozoa</taxon>
        <taxon>Nematoda</taxon>
        <taxon>Chromadorea</taxon>
        <taxon>Rhabditida</taxon>
        <taxon>Spirurina</taxon>
        <taxon>Spiruromorpha</taxon>
        <taxon>Filarioidea</taxon>
        <taxon>Onchocercidae</taxon>
        <taxon>Wuchereria</taxon>
    </lineage>
</organism>